<reference evidence="11 12" key="1">
    <citation type="submission" date="2016-11" db="EMBL/GenBank/DDBJ databases">
        <authorList>
            <person name="Jaros S."/>
            <person name="Januszkiewicz K."/>
            <person name="Wedrychowicz H."/>
        </authorList>
    </citation>
    <scope>NUCLEOTIDE SEQUENCE [LARGE SCALE GENOMIC DNA]</scope>
    <source>
        <strain evidence="11 12">DSM 17137</strain>
    </source>
</reference>
<keyword evidence="6" id="KW-0653">Protein transport</keyword>
<comment type="similarity">
    <text evidence="9">Belongs to the binding-protein-dependent transport system permease family.</text>
</comment>
<evidence type="ECO:0000313" key="11">
    <source>
        <dbReference type="EMBL" id="SHF76099.1"/>
    </source>
</evidence>
<dbReference type="Proteomes" id="UP000184533">
    <property type="component" value="Unassembled WGS sequence"/>
</dbReference>
<protein>
    <submittedName>
        <fullName evidence="11">Peptide/nickel transport system permease protein</fullName>
    </submittedName>
</protein>
<dbReference type="InterPro" id="IPR050366">
    <property type="entry name" value="BP-dependent_transpt_permease"/>
</dbReference>
<keyword evidence="5" id="KW-0571">Peptide transport</keyword>
<feature type="transmembrane region" description="Helical" evidence="9">
    <location>
        <begin position="153"/>
        <end position="175"/>
    </location>
</feature>
<keyword evidence="4 9" id="KW-0812">Transmembrane</keyword>
<dbReference type="CDD" id="cd06261">
    <property type="entry name" value="TM_PBP2"/>
    <property type="match status" value="1"/>
</dbReference>
<dbReference type="InterPro" id="IPR025966">
    <property type="entry name" value="OppC_N"/>
</dbReference>
<feature type="transmembrane region" description="Helical" evidence="9">
    <location>
        <begin position="196"/>
        <end position="223"/>
    </location>
</feature>
<dbReference type="SUPFAM" id="SSF161098">
    <property type="entry name" value="MetI-like"/>
    <property type="match status" value="1"/>
</dbReference>
<dbReference type="GO" id="GO:0005886">
    <property type="term" value="C:plasma membrane"/>
    <property type="evidence" value="ECO:0007669"/>
    <property type="project" value="UniProtKB-SubCell"/>
</dbReference>
<evidence type="ECO:0000256" key="8">
    <source>
        <dbReference type="ARBA" id="ARBA00023136"/>
    </source>
</evidence>
<evidence type="ECO:0000256" key="5">
    <source>
        <dbReference type="ARBA" id="ARBA00022856"/>
    </source>
</evidence>
<feature type="transmembrane region" description="Helical" evidence="9">
    <location>
        <begin position="127"/>
        <end position="147"/>
    </location>
</feature>
<evidence type="ECO:0000256" key="2">
    <source>
        <dbReference type="ARBA" id="ARBA00022448"/>
    </source>
</evidence>
<dbReference type="AlphaFoldDB" id="A0A1M5EA30"/>
<feature type="transmembrane region" description="Helical" evidence="9">
    <location>
        <begin position="28"/>
        <end position="49"/>
    </location>
</feature>
<dbReference type="Pfam" id="PF12911">
    <property type="entry name" value="OppC_N"/>
    <property type="match status" value="1"/>
</dbReference>
<dbReference type="Pfam" id="PF00528">
    <property type="entry name" value="BPD_transp_1"/>
    <property type="match status" value="1"/>
</dbReference>
<keyword evidence="3" id="KW-1003">Cell membrane</keyword>
<dbReference type="GO" id="GO:0055085">
    <property type="term" value="P:transmembrane transport"/>
    <property type="evidence" value="ECO:0007669"/>
    <property type="project" value="InterPro"/>
</dbReference>
<sequence>MSISVATHPDRPRSGPPLWRRLHLNPPLVAGAVLLTVLLLSAIAAPLLATAGPMDIDLRAVRQAPSAAHWFGTDAVGRDLFSRVLYGGQVSLLVAGLGMMGSLSFGTLMGMLGAFGANWVRPIIDRAIDIQLAFPYVLLAIAITSAVKPSTPVLVLLMVLAAWAGAARVVRAIALQERGKDYVKAADVLGVSRLRIALLHVFPTVLPSLMVLAAMQMAAMIVFEATLSFLGMGVQPPTPSWGGIMLDGKNYITSSWWLTALPGLAIVLTSLSLVLIGDGLQARTDALRSREGDQ</sequence>
<dbReference type="InterPro" id="IPR035906">
    <property type="entry name" value="MetI-like_sf"/>
</dbReference>
<keyword evidence="7 9" id="KW-1133">Transmembrane helix</keyword>
<gene>
    <name evidence="11" type="ORF">SAMN02745223_03474</name>
</gene>
<keyword evidence="2 9" id="KW-0813">Transport</keyword>
<evidence type="ECO:0000256" key="3">
    <source>
        <dbReference type="ARBA" id="ARBA00022475"/>
    </source>
</evidence>
<name>A0A1M5EA30_9HYPH</name>
<dbReference type="PANTHER" id="PTHR43386">
    <property type="entry name" value="OLIGOPEPTIDE TRANSPORT SYSTEM PERMEASE PROTEIN APPC"/>
    <property type="match status" value="1"/>
</dbReference>
<dbReference type="GO" id="GO:0015833">
    <property type="term" value="P:peptide transport"/>
    <property type="evidence" value="ECO:0007669"/>
    <property type="project" value="UniProtKB-KW"/>
</dbReference>
<evidence type="ECO:0000256" key="9">
    <source>
        <dbReference type="RuleBase" id="RU363032"/>
    </source>
</evidence>
<feature type="transmembrane region" description="Helical" evidence="9">
    <location>
        <begin position="256"/>
        <end position="280"/>
    </location>
</feature>
<evidence type="ECO:0000313" key="12">
    <source>
        <dbReference type="Proteomes" id="UP000184533"/>
    </source>
</evidence>
<organism evidence="11 12">
    <name type="scientific">Devosia limi DSM 17137</name>
    <dbReference type="NCBI Taxonomy" id="1121477"/>
    <lineage>
        <taxon>Bacteria</taxon>
        <taxon>Pseudomonadati</taxon>
        <taxon>Pseudomonadota</taxon>
        <taxon>Alphaproteobacteria</taxon>
        <taxon>Hyphomicrobiales</taxon>
        <taxon>Devosiaceae</taxon>
        <taxon>Devosia</taxon>
    </lineage>
</organism>
<dbReference type="InterPro" id="IPR000515">
    <property type="entry name" value="MetI-like"/>
</dbReference>
<accession>A0A1M5EA30</accession>
<dbReference type="PROSITE" id="PS50928">
    <property type="entry name" value="ABC_TM1"/>
    <property type="match status" value="1"/>
</dbReference>
<dbReference type="GO" id="GO:0015031">
    <property type="term" value="P:protein transport"/>
    <property type="evidence" value="ECO:0007669"/>
    <property type="project" value="UniProtKB-KW"/>
</dbReference>
<evidence type="ECO:0000256" key="7">
    <source>
        <dbReference type="ARBA" id="ARBA00022989"/>
    </source>
</evidence>
<proteinExistence type="inferred from homology"/>
<evidence type="ECO:0000259" key="10">
    <source>
        <dbReference type="PROSITE" id="PS50928"/>
    </source>
</evidence>
<evidence type="ECO:0000256" key="4">
    <source>
        <dbReference type="ARBA" id="ARBA00022692"/>
    </source>
</evidence>
<feature type="domain" description="ABC transmembrane type-1" evidence="10">
    <location>
        <begin position="88"/>
        <end position="277"/>
    </location>
</feature>
<dbReference type="Gene3D" id="1.10.3720.10">
    <property type="entry name" value="MetI-like"/>
    <property type="match status" value="1"/>
</dbReference>
<dbReference type="EMBL" id="FQVC01000013">
    <property type="protein sequence ID" value="SHF76099.1"/>
    <property type="molecule type" value="Genomic_DNA"/>
</dbReference>
<evidence type="ECO:0000256" key="1">
    <source>
        <dbReference type="ARBA" id="ARBA00004651"/>
    </source>
</evidence>
<keyword evidence="8 9" id="KW-0472">Membrane</keyword>
<dbReference type="PANTHER" id="PTHR43386:SF1">
    <property type="entry name" value="D,D-DIPEPTIDE TRANSPORT SYSTEM PERMEASE PROTEIN DDPC-RELATED"/>
    <property type="match status" value="1"/>
</dbReference>
<comment type="subcellular location">
    <subcellularLocation>
        <location evidence="1 9">Cell membrane</location>
        <topology evidence="1 9">Multi-pass membrane protein</topology>
    </subcellularLocation>
</comment>
<feature type="transmembrane region" description="Helical" evidence="9">
    <location>
        <begin position="90"/>
        <end position="115"/>
    </location>
</feature>
<evidence type="ECO:0000256" key="6">
    <source>
        <dbReference type="ARBA" id="ARBA00022927"/>
    </source>
</evidence>